<dbReference type="Proteomes" id="UP001177023">
    <property type="component" value="Unassembled WGS sequence"/>
</dbReference>
<dbReference type="AlphaFoldDB" id="A0AA36D7E3"/>
<dbReference type="InterPro" id="IPR048684">
    <property type="entry name" value="COG4_C"/>
</dbReference>
<comment type="subcellular location">
    <subcellularLocation>
        <location evidence="1">Golgi apparatus membrane</location>
        <topology evidence="1">Peripheral membrane protein</topology>
    </subcellularLocation>
</comment>
<evidence type="ECO:0000256" key="9">
    <source>
        <dbReference type="SAM" id="MobiDB-lite"/>
    </source>
</evidence>
<evidence type="ECO:0000256" key="5">
    <source>
        <dbReference type="ARBA" id="ARBA00022927"/>
    </source>
</evidence>
<gene>
    <name evidence="11" type="ORF">MSPICULIGERA_LOCUS20580</name>
</gene>
<evidence type="ECO:0000256" key="7">
    <source>
        <dbReference type="ARBA" id="ARBA00023136"/>
    </source>
</evidence>
<evidence type="ECO:0000256" key="4">
    <source>
        <dbReference type="ARBA" id="ARBA00022448"/>
    </source>
</evidence>
<comment type="caution">
    <text evidence="11">The sequence shown here is derived from an EMBL/GenBank/DDBJ whole genome shotgun (WGS) entry which is preliminary data.</text>
</comment>
<dbReference type="Gene3D" id="1.20.58.1970">
    <property type="match status" value="1"/>
</dbReference>
<evidence type="ECO:0000256" key="2">
    <source>
        <dbReference type="ARBA" id="ARBA00009215"/>
    </source>
</evidence>
<evidence type="ECO:0000259" key="10">
    <source>
        <dbReference type="SMART" id="SM00762"/>
    </source>
</evidence>
<keyword evidence="7" id="KW-0472">Membrane</keyword>
<feature type="compositionally biased region" description="Basic and acidic residues" evidence="9">
    <location>
        <begin position="420"/>
        <end position="434"/>
    </location>
</feature>
<evidence type="ECO:0000313" key="11">
    <source>
        <dbReference type="EMBL" id="CAJ0582449.1"/>
    </source>
</evidence>
<protein>
    <recommendedName>
        <fullName evidence="3">Conserved oligomeric Golgi complex subunit 4</fullName>
    </recommendedName>
    <alternativeName>
        <fullName evidence="8">Component of oligomeric Golgi complex 4</fullName>
    </alternativeName>
</protein>
<keyword evidence="6" id="KW-0333">Golgi apparatus</keyword>
<sequence>MVLNGDTSVSKSPYDAVFYSDNNRHSSAIPQGKPRKAAAVDNLEDDDPFGLDLNSLLSSLRSDLDLKRREEVRLHKEVAAKMEQSNSSGLDSSRSFGLAVSRLNNSLLLVERDGKQLANNLKVISKLADNISSRVSTLDMAKTRVVECLQLAADMRDLGVSSEGVDAAINGEDFEQAAQHIHRFLTLDKAVFQLREASDKDAGQSLKTSYDVLTAATGRLRDILQRRLSDAVANNDEAGIKRFIRLLPLINEHKIGLEIYAAYISKKIEKIGNDCLAVMRAGGTDDSRRNVLYADSLFLLFEAVAGIIESCQNLLENSFGSDHYLDFIQLLQNEIDKFVDEILKEFGKSRHVDRLARAVERYLRDPDSATEKPDALGLDGIIFEMAQMQSHAEMYSRFLKRRVGDEKRMAGGDDDDLDEEAKVKREKEMKQRKEQREQKIDALLNRSLLGTKMQELLGCYIQLENFYVLESIEKAIAMDQKEADQLYSSVVDDVLFICRKSIKRSFSTTCIDGVCATLNNVCTLLDSCFHDYLHGVIKAGYPSTGYVAEAFQTAQTAYNVLQHGKTAADAGPDAQREQFITAANNARHATELIWELEKGLNAESTKFQRLAAAAVKVEHSLAQFEEVGSKMKNLAERAVLQLSQSAFRPRIRACCDAYIDISHVLNEEQLNTYDATDPWVDTLVSVVDKTAAGFQAALHVENYNALLLAVSSETCKQFERAVLKCPFNRLGGLQIDKEFRKITSYALLSRIIFS</sequence>
<dbReference type="InterPro" id="IPR013167">
    <property type="entry name" value="COG4_M"/>
</dbReference>
<keyword evidence="4" id="KW-0813">Transport</keyword>
<evidence type="ECO:0000256" key="1">
    <source>
        <dbReference type="ARBA" id="ARBA00004395"/>
    </source>
</evidence>
<feature type="domain" description="COG4 transport protein middle alpha-helical bundle" evidence="10">
    <location>
        <begin position="213"/>
        <end position="538"/>
    </location>
</feature>
<dbReference type="EMBL" id="CATQJA010002664">
    <property type="protein sequence ID" value="CAJ0582449.1"/>
    <property type="molecule type" value="Genomic_DNA"/>
</dbReference>
<dbReference type="Pfam" id="PF20662">
    <property type="entry name" value="COG4_C"/>
    <property type="match status" value="1"/>
</dbReference>
<dbReference type="GO" id="GO:0006890">
    <property type="term" value="P:retrograde vesicle-mediated transport, Golgi to endoplasmic reticulum"/>
    <property type="evidence" value="ECO:0007669"/>
    <property type="project" value="TreeGrafter"/>
</dbReference>
<feature type="non-terminal residue" evidence="11">
    <location>
        <position position="754"/>
    </location>
</feature>
<dbReference type="Pfam" id="PF08318">
    <property type="entry name" value="COG4_m"/>
    <property type="match status" value="1"/>
</dbReference>
<dbReference type="PANTHER" id="PTHR24016">
    <property type="entry name" value="CONSERVED OLIGOMERIC GOLGI COMPLEX SUBUNIT 4"/>
    <property type="match status" value="1"/>
</dbReference>
<dbReference type="InterPro" id="IPR048682">
    <property type="entry name" value="COG4"/>
</dbReference>
<accession>A0AA36D7E3</accession>
<keyword evidence="12" id="KW-1185">Reference proteome</keyword>
<dbReference type="Pfam" id="PF20663">
    <property type="entry name" value="COG4_N"/>
    <property type="match status" value="1"/>
</dbReference>
<dbReference type="GO" id="GO:0015031">
    <property type="term" value="P:protein transport"/>
    <property type="evidence" value="ECO:0007669"/>
    <property type="project" value="UniProtKB-KW"/>
</dbReference>
<proteinExistence type="inferred from homology"/>
<keyword evidence="5" id="KW-0653">Protein transport</keyword>
<dbReference type="SMART" id="SM00762">
    <property type="entry name" value="Cog4"/>
    <property type="match status" value="1"/>
</dbReference>
<dbReference type="GO" id="GO:0000139">
    <property type="term" value="C:Golgi membrane"/>
    <property type="evidence" value="ECO:0007669"/>
    <property type="project" value="UniProtKB-SubCell"/>
</dbReference>
<comment type="similarity">
    <text evidence="2">Belongs to the COG4 family.</text>
</comment>
<evidence type="ECO:0000313" key="12">
    <source>
        <dbReference type="Proteomes" id="UP001177023"/>
    </source>
</evidence>
<evidence type="ECO:0000256" key="8">
    <source>
        <dbReference type="ARBA" id="ARBA00031340"/>
    </source>
</evidence>
<evidence type="ECO:0000256" key="3">
    <source>
        <dbReference type="ARBA" id="ARBA00020975"/>
    </source>
</evidence>
<dbReference type="GO" id="GO:0007030">
    <property type="term" value="P:Golgi organization"/>
    <property type="evidence" value="ECO:0007669"/>
    <property type="project" value="TreeGrafter"/>
</dbReference>
<evidence type="ECO:0000256" key="6">
    <source>
        <dbReference type="ARBA" id="ARBA00023034"/>
    </source>
</evidence>
<dbReference type="GO" id="GO:0017119">
    <property type="term" value="C:Golgi transport complex"/>
    <property type="evidence" value="ECO:0007669"/>
    <property type="project" value="TreeGrafter"/>
</dbReference>
<dbReference type="Gene3D" id="1.10.287.1060">
    <property type="entry name" value="ESAT-6-like"/>
    <property type="match status" value="1"/>
</dbReference>
<organism evidence="11 12">
    <name type="scientific">Mesorhabditis spiculigera</name>
    <dbReference type="NCBI Taxonomy" id="96644"/>
    <lineage>
        <taxon>Eukaryota</taxon>
        <taxon>Metazoa</taxon>
        <taxon>Ecdysozoa</taxon>
        <taxon>Nematoda</taxon>
        <taxon>Chromadorea</taxon>
        <taxon>Rhabditida</taxon>
        <taxon>Rhabditina</taxon>
        <taxon>Rhabditomorpha</taxon>
        <taxon>Rhabditoidea</taxon>
        <taxon>Rhabditidae</taxon>
        <taxon>Mesorhabditinae</taxon>
        <taxon>Mesorhabditis</taxon>
    </lineage>
</organism>
<feature type="region of interest" description="Disordered" evidence="9">
    <location>
        <begin position="407"/>
        <end position="434"/>
    </location>
</feature>
<name>A0AA36D7E3_9BILA</name>
<reference evidence="11" key="1">
    <citation type="submission" date="2023-06" db="EMBL/GenBank/DDBJ databases">
        <authorList>
            <person name="Delattre M."/>
        </authorList>
    </citation>
    <scope>NUCLEOTIDE SEQUENCE</scope>
    <source>
        <strain evidence="11">AF72</strain>
    </source>
</reference>
<dbReference type="InterPro" id="IPR048680">
    <property type="entry name" value="COG4_N"/>
</dbReference>
<dbReference type="PANTHER" id="PTHR24016:SF0">
    <property type="entry name" value="CONSERVED OLIGOMERIC GOLGI COMPLEX SUBUNIT 4"/>
    <property type="match status" value="1"/>
</dbReference>